<keyword evidence="1" id="KW-0472">Membrane</keyword>
<evidence type="ECO:0000313" key="2">
    <source>
        <dbReference type="EMBL" id="CRZ34821.1"/>
    </source>
</evidence>
<feature type="transmembrane region" description="Helical" evidence="1">
    <location>
        <begin position="332"/>
        <end position="350"/>
    </location>
</feature>
<name>A0A0H5SJ27_HERHM</name>
<feature type="transmembrane region" description="Helical" evidence="1">
    <location>
        <begin position="145"/>
        <end position="166"/>
    </location>
</feature>
<gene>
    <name evidence="2" type="ORF">HHT355_1620</name>
</gene>
<keyword evidence="1" id="KW-0812">Transmembrane</keyword>
<feature type="transmembrane region" description="Helical" evidence="1">
    <location>
        <begin position="79"/>
        <end position="95"/>
    </location>
</feature>
<organism evidence="2 3">
    <name type="scientific">Herbinix hemicellulosilytica</name>
    <dbReference type="NCBI Taxonomy" id="1564487"/>
    <lineage>
        <taxon>Bacteria</taxon>
        <taxon>Bacillati</taxon>
        <taxon>Bacillota</taxon>
        <taxon>Clostridia</taxon>
        <taxon>Lachnospirales</taxon>
        <taxon>Lachnospiraceae</taxon>
        <taxon>Herbinix</taxon>
    </lineage>
</organism>
<dbReference type="Proteomes" id="UP000236497">
    <property type="component" value="Unassembled WGS sequence"/>
</dbReference>
<feature type="transmembrane region" description="Helical" evidence="1">
    <location>
        <begin position="186"/>
        <end position="204"/>
    </location>
</feature>
<dbReference type="AlphaFoldDB" id="A0A0H5SJ27"/>
<dbReference type="RefSeq" id="WP_103202932.1">
    <property type="nucleotide sequence ID" value="NZ_CVTD020000017.1"/>
</dbReference>
<feature type="transmembrane region" description="Helical" evidence="1">
    <location>
        <begin position="269"/>
        <end position="290"/>
    </location>
</feature>
<dbReference type="InterPro" id="IPR025291">
    <property type="entry name" value="DUF4153"/>
</dbReference>
<evidence type="ECO:0000256" key="1">
    <source>
        <dbReference type="SAM" id="Phobius"/>
    </source>
</evidence>
<proteinExistence type="predicted"/>
<feature type="transmembrane region" description="Helical" evidence="1">
    <location>
        <begin position="302"/>
        <end position="320"/>
    </location>
</feature>
<dbReference type="Pfam" id="PF13687">
    <property type="entry name" value="DUF4153"/>
    <property type="match status" value="1"/>
</dbReference>
<reference evidence="2 3" key="1">
    <citation type="submission" date="2015-06" db="EMBL/GenBank/DDBJ databases">
        <authorList>
            <person name="Wibberg Daniel"/>
        </authorList>
    </citation>
    <scope>NUCLEOTIDE SEQUENCE [LARGE SCALE GENOMIC DNA]</scope>
    <source>
        <strain evidence="2 3">T3/55T</strain>
    </source>
</reference>
<accession>A0A0H5SJ27</accession>
<feature type="transmembrane region" description="Helical" evidence="1">
    <location>
        <begin position="46"/>
        <end position="67"/>
    </location>
</feature>
<feature type="transmembrane region" description="Helical" evidence="1">
    <location>
        <begin position="236"/>
        <end position="257"/>
    </location>
</feature>
<sequence>MKHLEKLTSTLQGFTGTIKRFPLTIVFFFSSAILTSYYITKEADDNYFELLFSFIIGAALFMVLQLCYERFIRSEKIRLIFATIAVIGAIIYYLILKFAVEEISTEIAVRTIVLLFILLILFIWIPSMKSRIGFSDSFMAVFKSFFTVAFYSAVMFLGIALILMAIDMLIADINSKAYRHVLNAIAFLYAPLHFLSLIPLYPAYNKDANDSVLNLEDNNEKQLIKAIEPSKFLEGLISYIIIPITVVFTFILLLYIILNITGDFWKDNLMEPLLVSYSITVITVYLLACVIKSKIAIYFRMIFPKVLIPVVLFQTVSSVLKIGELGITAGRYYVIMFGIFSTVTAFIFSLRPNSKTNIVAPILIVLSLISVFPVTDAFTVSRNNQISRLTEVLQKNNMLKDGKIVPNANISQEDKQVIISSVQYLSRMNYTKDIDWLKAYSQSYDFEKTFGFSQYETDYRDPVVYRLYLPSGVFINVSGYDYIMEAEFYGKDNQVSYELADGENKEYILIHENDNDSLGNLLLTDSQKNELISFSLNEIFDRFTDRDEKVGEMSLDEARFIVESASVSLCIVAKSVNYEVWDGGSYQNIEALIMIKIK</sequence>
<feature type="transmembrane region" description="Helical" evidence="1">
    <location>
        <begin position="21"/>
        <end position="40"/>
    </location>
</feature>
<feature type="transmembrane region" description="Helical" evidence="1">
    <location>
        <begin position="357"/>
        <end position="375"/>
    </location>
</feature>
<keyword evidence="1" id="KW-1133">Transmembrane helix</keyword>
<keyword evidence="3" id="KW-1185">Reference proteome</keyword>
<protein>
    <submittedName>
        <fullName evidence="2">Putative membrane protein</fullName>
    </submittedName>
</protein>
<dbReference type="OrthoDB" id="9809196at2"/>
<feature type="transmembrane region" description="Helical" evidence="1">
    <location>
        <begin position="107"/>
        <end position="125"/>
    </location>
</feature>
<dbReference type="EMBL" id="CVTD020000017">
    <property type="protein sequence ID" value="CRZ34821.1"/>
    <property type="molecule type" value="Genomic_DNA"/>
</dbReference>
<evidence type="ECO:0000313" key="3">
    <source>
        <dbReference type="Proteomes" id="UP000236497"/>
    </source>
</evidence>